<accession>A0A017T7F7</accession>
<dbReference type="CDD" id="cd14014">
    <property type="entry name" value="STKc_PknB_like"/>
    <property type="match status" value="1"/>
</dbReference>
<dbReference type="STRING" id="1192034.CAP_3738"/>
<dbReference type="GO" id="GO:0004674">
    <property type="term" value="F:protein serine/threonine kinase activity"/>
    <property type="evidence" value="ECO:0007669"/>
    <property type="project" value="UniProtKB-KW"/>
</dbReference>
<dbReference type="eggNOG" id="COG0515">
    <property type="taxonomic scope" value="Bacteria"/>
</dbReference>
<dbReference type="Pfam" id="PF00069">
    <property type="entry name" value="Pkinase"/>
    <property type="match status" value="1"/>
</dbReference>
<dbReference type="EMBL" id="ASRX01000028">
    <property type="protein sequence ID" value="EYF04927.1"/>
    <property type="molecule type" value="Genomic_DNA"/>
</dbReference>
<feature type="domain" description="Protein kinase" evidence="6">
    <location>
        <begin position="10"/>
        <end position="314"/>
    </location>
</feature>
<dbReference type="Gene3D" id="1.10.510.10">
    <property type="entry name" value="Transferase(Phosphotransferase) domain 1"/>
    <property type="match status" value="1"/>
</dbReference>
<feature type="compositionally biased region" description="Low complexity" evidence="5">
    <location>
        <begin position="213"/>
        <end position="224"/>
    </location>
</feature>
<name>A0A017T7F7_9BACT</name>
<evidence type="ECO:0000313" key="7">
    <source>
        <dbReference type="EMBL" id="EYF04927.1"/>
    </source>
</evidence>
<dbReference type="Proteomes" id="UP000019678">
    <property type="component" value="Unassembled WGS sequence"/>
</dbReference>
<dbReference type="PROSITE" id="PS50011">
    <property type="entry name" value="PROTEIN_KINASE_DOM"/>
    <property type="match status" value="1"/>
</dbReference>
<dbReference type="OrthoDB" id="9801841at2"/>
<keyword evidence="1" id="KW-0808">Transferase</keyword>
<keyword evidence="7" id="KW-0723">Serine/threonine-protein kinase</keyword>
<dbReference type="GO" id="GO:0005524">
    <property type="term" value="F:ATP binding"/>
    <property type="evidence" value="ECO:0007669"/>
    <property type="project" value="UniProtKB-KW"/>
</dbReference>
<comment type="caution">
    <text evidence="7">The sequence shown here is derived from an EMBL/GenBank/DDBJ whole genome shotgun (WGS) entry which is preliminary data.</text>
</comment>
<gene>
    <name evidence="7" type="ORF">CAP_3738</name>
</gene>
<evidence type="ECO:0000256" key="4">
    <source>
        <dbReference type="ARBA" id="ARBA00022840"/>
    </source>
</evidence>
<keyword evidence="3 7" id="KW-0418">Kinase</keyword>
<keyword evidence="4" id="KW-0067">ATP-binding</keyword>
<evidence type="ECO:0000259" key="6">
    <source>
        <dbReference type="PROSITE" id="PS50011"/>
    </source>
</evidence>
<feature type="compositionally biased region" description="Polar residues" evidence="5">
    <location>
        <begin position="226"/>
        <end position="247"/>
    </location>
</feature>
<dbReference type="Gene3D" id="3.30.200.20">
    <property type="entry name" value="Phosphorylase Kinase, domain 1"/>
    <property type="match status" value="1"/>
</dbReference>
<organism evidence="7 8">
    <name type="scientific">Chondromyces apiculatus DSM 436</name>
    <dbReference type="NCBI Taxonomy" id="1192034"/>
    <lineage>
        <taxon>Bacteria</taxon>
        <taxon>Pseudomonadati</taxon>
        <taxon>Myxococcota</taxon>
        <taxon>Polyangia</taxon>
        <taxon>Polyangiales</taxon>
        <taxon>Polyangiaceae</taxon>
        <taxon>Chondromyces</taxon>
    </lineage>
</organism>
<dbReference type="AlphaFoldDB" id="A0A017T7F7"/>
<feature type="region of interest" description="Disordered" evidence="5">
    <location>
        <begin position="213"/>
        <end position="247"/>
    </location>
</feature>
<reference evidence="7 8" key="1">
    <citation type="submission" date="2013-05" db="EMBL/GenBank/DDBJ databases">
        <title>Genome assembly of Chondromyces apiculatus DSM 436.</title>
        <authorList>
            <person name="Sharma G."/>
            <person name="Khatri I."/>
            <person name="Kaur C."/>
            <person name="Mayilraj S."/>
            <person name="Subramanian S."/>
        </authorList>
    </citation>
    <scope>NUCLEOTIDE SEQUENCE [LARGE SCALE GENOMIC DNA]</scope>
    <source>
        <strain evidence="7 8">DSM 436</strain>
    </source>
</reference>
<keyword evidence="2" id="KW-0547">Nucleotide-binding</keyword>
<keyword evidence="8" id="KW-1185">Reference proteome</keyword>
<dbReference type="SUPFAM" id="SSF56112">
    <property type="entry name" value="Protein kinase-like (PK-like)"/>
    <property type="match status" value="1"/>
</dbReference>
<protein>
    <submittedName>
        <fullName evidence="7">Serine/threonine protein kinase</fullName>
    </submittedName>
</protein>
<dbReference type="PANTHER" id="PTHR43289">
    <property type="entry name" value="MITOGEN-ACTIVATED PROTEIN KINASE KINASE KINASE 20-RELATED"/>
    <property type="match status" value="1"/>
</dbReference>
<proteinExistence type="predicted"/>
<evidence type="ECO:0000256" key="3">
    <source>
        <dbReference type="ARBA" id="ARBA00022777"/>
    </source>
</evidence>
<dbReference type="InterPro" id="IPR011009">
    <property type="entry name" value="Kinase-like_dom_sf"/>
</dbReference>
<dbReference type="PANTHER" id="PTHR43289:SF6">
    <property type="entry name" value="SERINE_THREONINE-PROTEIN KINASE NEKL-3"/>
    <property type="match status" value="1"/>
</dbReference>
<dbReference type="RefSeq" id="WP_081865045.1">
    <property type="nucleotide sequence ID" value="NZ_ASRX01000028.1"/>
</dbReference>
<evidence type="ECO:0000256" key="2">
    <source>
        <dbReference type="ARBA" id="ARBA00022741"/>
    </source>
</evidence>
<evidence type="ECO:0000256" key="5">
    <source>
        <dbReference type="SAM" id="MobiDB-lite"/>
    </source>
</evidence>
<evidence type="ECO:0000313" key="8">
    <source>
        <dbReference type="Proteomes" id="UP000019678"/>
    </source>
</evidence>
<sequence length="501" mass="52527">MTEARRLGPYVLREEIASGAFTATFRAEHVEIGREARVKVLKASVAPGGPLAAGLEREARILGQLDDPGVVAIQDVRREGGALGLVLEPVAGPTLAAMLARTKRLDPDVAAAIALQLARGLGHLHQRGVVHCALAAESVGILPGGGVKLLDLSAAREIGGRAEDEPFEALELGRAEGMAPEQILGEPPGPPADVFALGVLLYEMVAGEGPFGAAPAEGRPEALPSAQANMPASAQASTRANAPTNALVSTRASTQTNAWTNAHRVRRDPPRPLRGLLPEVPRGLEIVALRCLEKEPDQRYASGRVVAAALEEVLAERGYAEGAEKALVARALVSAKLEGVGVSAARREAAARVREPARLPAPVQRTPLWVEARPLLGILALVVLGGAAIEIGLRDHDEPEALGVVEGSEQAAGPRGYLRVLARPWAEVVLDGDLVDVTPIGRAIPVVPGRHYVTFRHPNAPEDKREVVIAAGQTVLLDVTLRVNRGAQDAGVDAAPRDESP</sequence>
<evidence type="ECO:0000256" key="1">
    <source>
        <dbReference type="ARBA" id="ARBA00022679"/>
    </source>
</evidence>
<dbReference type="InterPro" id="IPR000719">
    <property type="entry name" value="Prot_kinase_dom"/>
</dbReference>